<dbReference type="Gene3D" id="3.30.950.10">
    <property type="entry name" value="Methyltransferase, Cobalt-precorrin-4 Transmethylase, Domain 2"/>
    <property type="match status" value="1"/>
</dbReference>
<evidence type="ECO:0000313" key="9">
    <source>
        <dbReference type="EMBL" id="MEN7548431.1"/>
    </source>
</evidence>
<dbReference type="FunFam" id="3.40.1010.10:FF:000001">
    <property type="entry name" value="Siroheme synthase"/>
    <property type="match status" value="1"/>
</dbReference>
<dbReference type="EC" id="2.1.1.107" evidence="2"/>
<dbReference type="GO" id="GO:0004851">
    <property type="term" value="F:uroporphyrin-III C-methyltransferase activity"/>
    <property type="evidence" value="ECO:0007669"/>
    <property type="project" value="UniProtKB-EC"/>
</dbReference>
<dbReference type="AlphaFoldDB" id="A0AAW9S5T1"/>
<dbReference type="NCBIfam" id="NF004790">
    <property type="entry name" value="PRK06136.1"/>
    <property type="match status" value="1"/>
</dbReference>
<evidence type="ECO:0000256" key="7">
    <source>
        <dbReference type="ARBA" id="ARBA00025705"/>
    </source>
</evidence>
<evidence type="ECO:0000256" key="1">
    <source>
        <dbReference type="ARBA" id="ARBA00005879"/>
    </source>
</evidence>
<name>A0AAW9S5T1_9BACT</name>
<keyword evidence="5" id="KW-0949">S-adenosyl-L-methionine</keyword>
<gene>
    <name evidence="9" type="primary">cobA</name>
    <name evidence="9" type="ORF">AAG747_10960</name>
</gene>
<dbReference type="InterPro" id="IPR014776">
    <property type="entry name" value="4pyrrole_Mease_sub2"/>
</dbReference>
<dbReference type="InterPro" id="IPR035996">
    <property type="entry name" value="4pyrrol_Methylase_sf"/>
</dbReference>
<keyword evidence="10" id="KW-1185">Reference proteome</keyword>
<dbReference type="InterPro" id="IPR006366">
    <property type="entry name" value="CobA/CysG_C"/>
</dbReference>
<dbReference type="InterPro" id="IPR003043">
    <property type="entry name" value="Uropor_MeTrfase_CS"/>
</dbReference>
<dbReference type="InterPro" id="IPR014777">
    <property type="entry name" value="4pyrrole_Mease_sub1"/>
</dbReference>
<keyword evidence="6" id="KW-0627">Porphyrin biosynthesis</keyword>
<proteinExistence type="inferred from homology"/>
<dbReference type="InterPro" id="IPR050161">
    <property type="entry name" value="Siro_Cobalamin_biosynth"/>
</dbReference>
<dbReference type="PANTHER" id="PTHR45790:SF3">
    <property type="entry name" value="S-ADENOSYL-L-METHIONINE-DEPENDENT UROPORPHYRINOGEN III METHYLTRANSFERASE, CHLOROPLASTIC"/>
    <property type="match status" value="1"/>
</dbReference>
<evidence type="ECO:0000259" key="8">
    <source>
        <dbReference type="Pfam" id="PF00590"/>
    </source>
</evidence>
<dbReference type="PANTHER" id="PTHR45790">
    <property type="entry name" value="SIROHEME SYNTHASE-RELATED"/>
    <property type="match status" value="1"/>
</dbReference>
<protein>
    <recommendedName>
        <fullName evidence="2">uroporphyrinogen-III C-methyltransferase</fullName>
        <ecNumber evidence="2">2.1.1.107</ecNumber>
    </recommendedName>
</protein>
<dbReference type="Pfam" id="PF00590">
    <property type="entry name" value="TP_methylase"/>
    <property type="match status" value="1"/>
</dbReference>
<evidence type="ECO:0000313" key="10">
    <source>
        <dbReference type="Proteomes" id="UP001403385"/>
    </source>
</evidence>
<dbReference type="Proteomes" id="UP001403385">
    <property type="component" value="Unassembled WGS sequence"/>
</dbReference>
<evidence type="ECO:0000256" key="6">
    <source>
        <dbReference type="ARBA" id="ARBA00023244"/>
    </source>
</evidence>
<evidence type="ECO:0000256" key="4">
    <source>
        <dbReference type="ARBA" id="ARBA00022679"/>
    </source>
</evidence>
<dbReference type="SUPFAM" id="SSF53790">
    <property type="entry name" value="Tetrapyrrole methylase"/>
    <property type="match status" value="1"/>
</dbReference>
<dbReference type="GO" id="GO:0019354">
    <property type="term" value="P:siroheme biosynthetic process"/>
    <property type="evidence" value="ECO:0007669"/>
    <property type="project" value="InterPro"/>
</dbReference>
<comment type="caution">
    <text evidence="9">The sequence shown here is derived from an EMBL/GenBank/DDBJ whole genome shotgun (WGS) entry which is preliminary data.</text>
</comment>
<dbReference type="GO" id="GO:0032259">
    <property type="term" value="P:methylation"/>
    <property type="evidence" value="ECO:0007669"/>
    <property type="project" value="UniProtKB-KW"/>
</dbReference>
<comment type="similarity">
    <text evidence="1">Belongs to the precorrin methyltransferase family.</text>
</comment>
<evidence type="ECO:0000256" key="3">
    <source>
        <dbReference type="ARBA" id="ARBA00022603"/>
    </source>
</evidence>
<sequence>MNYAKQPRLTLVGAGPGDPELITLKAVNALKEADVVLYDALVNTSLLTYAKEGTEMVYVGKRAGMHSFSQERINQLIVEYAFSHGHVVRLKGGDPFVFGRGQEEIAHAEAYGVPSSVVPGISSALAVPASQKIPLTARGVNESFWVVTGTTKSGKLSKDLPLAAQSSATVVILMGTKKLKEITEVFRIYRDDDTPIAIIQNGTLENERIGLGTLDTIVEVAEELKLGAPAIILVGEVVHTHPDFAMTWENIQAQTGIGINGITSANS</sequence>
<reference evidence="9 10" key="1">
    <citation type="submission" date="2024-04" db="EMBL/GenBank/DDBJ databases">
        <title>Novel genus in family Flammeovirgaceae.</title>
        <authorList>
            <person name="Nguyen T.H."/>
            <person name="Vuong T.Q."/>
            <person name="Le H."/>
            <person name="Kim S.-G."/>
        </authorList>
    </citation>
    <scope>NUCLEOTIDE SEQUENCE [LARGE SCALE GENOMIC DNA]</scope>
    <source>
        <strain evidence="9 10">JCM 23209</strain>
    </source>
</reference>
<dbReference type="RefSeq" id="WP_346821210.1">
    <property type="nucleotide sequence ID" value="NZ_JBDKWZ010000005.1"/>
</dbReference>
<comment type="pathway">
    <text evidence="7">Porphyrin-containing compound metabolism; siroheme biosynthesis; precorrin-2 from uroporphyrinogen III: step 1/1.</text>
</comment>
<evidence type="ECO:0000256" key="2">
    <source>
        <dbReference type="ARBA" id="ARBA00012162"/>
    </source>
</evidence>
<dbReference type="PROSITE" id="PS00839">
    <property type="entry name" value="SUMT_1"/>
    <property type="match status" value="1"/>
</dbReference>
<feature type="domain" description="Tetrapyrrole methylase" evidence="8">
    <location>
        <begin position="8"/>
        <end position="217"/>
    </location>
</feature>
<dbReference type="NCBIfam" id="TIGR01469">
    <property type="entry name" value="cobA_cysG_Cterm"/>
    <property type="match status" value="1"/>
</dbReference>
<dbReference type="Gene3D" id="3.40.1010.10">
    <property type="entry name" value="Cobalt-precorrin-4 Transmethylase, Domain 1"/>
    <property type="match status" value="1"/>
</dbReference>
<keyword evidence="3 9" id="KW-0489">Methyltransferase</keyword>
<dbReference type="CDD" id="cd11642">
    <property type="entry name" value="SUMT"/>
    <property type="match status" value="1"/>
</dbReference>
<evidence type="ECO:0000256" key="5">
    <source>
        <dbReference type="ARBA" id="ARBA00022691"/>
    </source>
</evidence>
<dbReference type="InterPro" id="IPR000878">
    <property type="entry name" value="4pyrrol_Mease"/>
</dbReference>
<dbReference type="EMBL" id="JBDKWZ010000005">
    <property type="protein sequence ID" value="MEN7548431.1"/>
    <property type="molecule type" value="Genomic_DNA"/>
</dbReference>
<accession>A0AAW9S5T1</accession>
<keyword evidence="4 9" id="KW-0808">Transferase</keyword>
<organism evidence="9 10">
    <name type="scientific">Rapidithrix thailandica</name>
    <dbReference type="NCBI Taxonomy" id="413964"/>
    <lineage>
        <taxon>Bacteria</taxon>
        <taxon>Pseudomonadati</taxon>
        <taxon>Bacteroidota</taxon>
        <taxon>Cytophagia</taxon>
        <taxon>Cytophagales</taxon>
        <taxon>Flammeovirgaceae</taxon>
        <taxon>Rapidithrix</taxon>
    </lineage>
</organism>